<dbReference type="VEuPathDB" id="TriTrypDB:LDHU3_14.1070"/>
<proteinExistence type="predicted"/>
<accession>A0A504XY34</accession>
<dbReference type="EMBL" id="RHLD01000042">
    <property type="protein sequence ID" value="TPP53466.1"/>
    <property type="molecule type" value="Genomic_DNA"/>
</dbReference>
<dbReference type="VEuPathDB" id="TriTrypDB:LdBPK_140830.1"/>
<evidence type="ECO:0000256" key="1">
    <source>
        <dbReference type="SAM" id="MobiDB-lite"/>
    </source>
</evidence>
<dbReference type="VEuPathDB" id="TriTrypDB:LdCL_140013800"/>
<name>A0A504XY34_LEIDO</name>
<organism evidence="3 4">
    <name type="scientific">Leishmania donovani</name>
    <dbReference type="NCBI Taxonomy" id="5661"/>
    <lineage>
        <taxon>Eukaryota</taxon>
        <taxon>Discoba</taxon>
        <taxon>Euglenozoa</taxon>
        <taxon>Kinetoplastea</taxon>
        <taxon>Metakinetoplastina</taxon>
        <taxon>Trypanosomatida</taxon>
        <taxon>Trypanosomatidae</taxon>
        <taxon>Leishmaniinae</taxon>
        <taxon>Leishmania</taxon>
    </lineage>
</organism>
<gene>
    <name evidence="3" type="ORF">CGC20_38525</name>
</gene>
<evidence type="ECO:0000313" key="3">
    <source>
        <dbReference type="EMBL" id="TPP53466.1"/>
    </source>
</evidence>
<keyword evidence="2" id="KW-0732">Signal</keyword>
<evidence type="ECO:0008006" key="5">
    <source>
        <dbReference type="Google" id="ProtNLM"/>
    </source>
</evidence>
<dbReference type="Proteomes" id="UP000318821">
    <property type="component" value="Unassembled WGS sequence"/>
</dbReference>
<evidence type="ECO:0000313" key="4">
    <source>
        <dbReference type="Proteomes" id="UP000318821"/>
    </source>
</evidence>
<protein>
    <recommendedName>
        <fullName evidence="5">Integral membrane protein</fullName>
    </recommendedName>
</protein>
<feature type="region of interest" description="Disordered" evidence="1">
    <location>
        <begin position="242"/>
        <end position="292"/>
    </location>
</feature>
<reference evidence="4" key="1">
    <citation type="submission" date="2019-02" db="EMBL/GenBank/DDBJ databases">
        <title>FDA dAtabase for Regulatory Grade micrObial Sequences (FDA-ARGOS): Supporting development and validation of Infectious Disease Dx tests.</title>
        <authorList>
            <person name="Duncan R."/>
            <person name="Fisher C."/>
            <person name="Tallon L."/>
            <person name="Sadzewicz L."/>
            <person name="Sengamalay N."/>
            <person name="Ott S."/>
            <person name="Godinez A."/>
            <person name="Nagaraj S."/>
            <person name="Vavikolanu K."/>
            <person name="Vyas G."/>
            <person name="Nadendla S."/>
            <person name="Aluvathingal J."/>
            <person name="Sichtig H."/>
        </authorList>
    </citation>
    <scope>NUCLEOTIDE SEQUENCE [LARGE SCALE GENOMIC DNA]</scope>
    <source>
        <strain evidence="4">FDAARGOS_360</strain>
    </source>
</reference>
<feature type="chain" id="PRO_5021479406" description="Integral membrane protein" evidence="2">
    <location>
        <begin position="44"/>
        <end position="428"/>
    </location>
</feature>
<comment type="caution">
    <text evidence="3">The sequence shown here is derived from an EMBL/GenBank/DDBJ whole genome shotgun (WGS) entry which is preliminary data.</text>
</comment>
<dbReference type="AlphaFoldDB" id="A0A504XY34"/>
<sequence>MAAWKTSSSAARVRRHRRSGHVLLRVLEVALMLALLLPATCSSASLAAKAVDDHPVTAHEDTHVRSARLASAAVKAALDVKELNAHALRRQMVREMNEQKWYLLDGDQLIPRDGKKIAHPRPRRFAPLTEAREETLECGSSSPRGAQTRVHPGLNSTPAGDHHRGHATVHAPQNAALLKKRHCRTERCTPAATTSPQKRKAMADGAVDNAAATYAGAEPPRIPLDSLRLVIRFEEEAVAEDKVEGHEHGVGTHASRQRRAPHYSRRSREHSAHGHSRGGLHGRRRAGHSHVHRGHGLSVLLRQPEQGVRSLAAAPQPVIEVADAEHDAIERRSDGVAAAVLVSADAKSVTSTTLSEEDLRRRCLMANSRDSKAALMRALQEGRLREDCLIVAAEVGNDIPSNENSARGAVAMMSLFVSTLFGAFLFAF</sequence>
<evidence type="ECO:0000256" key="2">
    <source>
        <dbReference type="SAM" id="SignalP"/>
    </source>
</evidence>
<feature type="compositionally biased region" description="Basic residues" evidence="1">
    <location>
        <begin position="255"/>
        <end position="292"/>
    </location>
</feature>
<feature type="signal peptide" evidence="2">
    <location>
        <begin position="1"/>
        <end position="43"/>
    </location>
</feature>